<dbReference type="PANTHER" id="PTHR46018">
    <property type="entry name" value="ZINC PHOSPHODIESTERASE ELAC PROTEIN 1"/>
    <property type="match status" value="1"/>
</dbReference>
<proteinExistence type="predicted"/>
<accession>A0A1M4XSK1</accession>
<dbReference type="STRING" id="1122155.SAMN02745158_02102"/>
<dbReference type="EMBL" id="FQVI01000009">
    <property type="protein sequence ID" value="SHE96232.1"/>
    <property type="molecule type" value="Genomic_DNA"/>
</dbReference>
<dbReference type="SUPFAM" id="SSF56281">
    <property type="entry name" value="Metallo-hydrolase/oxidoreductase"/>
    <property type="match status" value="1"/>
</dbReference>
<evidence type="ECO:0000256" key="1">
    <source>
        <dbReference type="ARBA" id="ARBA00022759"/>
    </source>
</evidence>
<keyword evidence="1" id="KW-0540">Nuclease</keyword>
<dbReference type="Gene3D" id="3.60.15.10">
    <property type="entry name" value="Ribonuclease Z/Hydroxyacylglutathione hydrolase-like"/>
    <property type="match status" value="1"/>
</dbReference>
<protein>
    <submittedName>
        <fullName evidence="2">Ribonuclease Z</fullName>
    </submittedName>
</protein>
<keyword evidence="1" id="KW-0378">Hydrolase</keyword>
<reference evidence="2 3" key="1">
    <citation type="submission" date="2016-11" db="EMBL/GenBank/DDBJ databases">
        <authorList>
            <person name="Jaros S."/>
            <person name="Januszkiewicz K."/>
            <person name="Wedrychowicz H."/>
        </authorList>
    </citation>
    <scope>NUCLEOTIDE SEQUENCE [LARGE SCALE GENOMIC DNA]</scope>
    <source>
        <strain evidence="2 3">DSM 17459</strain>
    </source>
</reference>
<evidence type="ECO:0000313" key="2">
    <source>
        <dbReference type="EMBL" id="SHE96232.1"/>
    </source>
</evidence>
<dbReference type="AlphaFoldDB" id="A0A1M4XSK1"/>
<dbReference type="GO" id="GO:0042781">
    <property type="term" value="F:3'-tRNA processing endoribonuclease activity"/>
    <property type="evidence" value="ECO:0007669"/>
    <property type="project" value="TreeGrafter"/>
</dbReference>
<evidence type="ECO:0000313" key="3">
    <source>
        <dbReference type="Proteomes" id="UP000184245"/>
    </source>
</evidence>
<gene>
    <name evidence="2" type="ORF">SAMN02745158_02102</name>
</gene>
<keyword evidence="3" id="KW-1185">Reference proteome</keyword>
<dbReference type="PANTHER" id="PTHR46018:SF2">
    <property type="entry name" value="ZINC PHOSPHODIESTERASE ELAC PROTEIN 1"/>
    <property type="match status" value="1"/>
</dbReference>
<dbReference type="Pfam" id="PF23023">
    <property type="entry name" value="Anti-Pycsar_Apyc1"/>
    <property type="match status" value="1"/>
</dbReference>
<keyword evidence="1" id="KW-0255">Endonuclease</keyword>
<sequence length="269" mass="30759">MERLVVLGTGNAVVTKCFNTCFVLERDEQYWLIDTGGGNGILAALEKAEVPIAGIHDIFITHEHCDHLLGIVWMIRLIATGMKKGTYEGECNIYCHPDLIETIDTIARLTIQGKFYKMLGKRIFLVPVEDGEHRKIIGYDVEFFDIHSTKAKQFGFTTVLKNGKKLTCAGDEPYNEANEEQVRGSAWLLHEAFCLDSQADIFKPYEKHHSTVKDACVLADRLGIENLVLWHTEDKNYENRKVLYMREGKEYYSGNLYVPYDQEKIILSE</sequence>
<dbReference type="OrthoDB" id="9794898at2"/>
<dbReference type="RefSeq" id="WP_072851412.1">
    <property type="nucleotide sequence ID" value="NZ_FQVI01000009.1"/>
</dbReference>
<dbReference type="InterPro" id="IPR036866">
    <property type="entry name" value="RibonucZ/Hydroxyglut_hydro"/>
</dbReference>
<name>A0A1M4XSK1_9CLOT</name>
<dbReference type="Proteomes" id="UP000184245">
    <property type="component" value="Unassembled WGS sequence"/>
</dbReference>
<organism evidence="2 3">
    <name type="scientific">Lactonifactor longoviformis DSM 17459</name>
    <dbReference type="NCBI Taxonomy" id="1122155"/>
    <lineage>
        <taxon>Bacteria</taxon>
        <taxon>Bacillati</taxon>
        <taxon>Bacillota</taxon>
        <taxon>Clostridia</taxon>
        <taxon>Eubacteriales</taxon>
        <taxon>Clostridiaceae</taxon>
        <taxon>Lactonifactor</taxon>
    </lineage>
</organism>